<dbReference type="InterPro" id="IPR024079">
    <property type="entry name" value="MetalloPept_cat_dom_sf"/>
</dbReference>
<comment type="caution">
    <text evidence="13">The sequence shown here is derived from an EMBL/GenBank/DDBJ whole genome shotgun (WGS) entry which is preliminary data.</text>
</comment>
<evidence type="ECO:0000256" key="7">
    <source>
        <dbReference type="ARBA" id="ARBA00023145"/>
    </source>
</evidence>
<evidence type="ECO:0000256" key="2">
    <source>
        <dbReference type="ARBA" id="ARBA00022723"/>
    </source>
</evidence>
<name>A0A9Q0MNZ9_9DIPT</name>
<feature type="signal peptide" evidence="11">
    <location>
        <begin position="1"/>
        <end position="16"/>
    </location>
</feature>
<dbReference type="Pfam" id="PF01400">
    <property type="entry name" value="Astacin"/>
    <property type="match status" value="1"/>
</dbReference>
<dbReference type="InterPro" id="IPR006026">
    <property type="entry name" value="Peptidase_Metallo"/>
</dbReference>
<feature type="active site" evidence="10">
    <location>
        <position position="169"/>
    </location>
</feature>
<dbReference type="GO" id="GO:0006508">
    <property type="term" value="P:proteolysis"/>
    <property type="evidence" value="ECO:0007669"/>
    <property type="project" value="UniProtKB-KW"/>
</dbReference>
<feature type="binding site" evidence="10">
    <location>
        <position position="168"/>
    </location>
    <ligand>
        <name>Zn(2+)</name>
        <dbReference type="ChEBI" id="CHEBI:29105"/>
        <note>catalytic</note>
    </ligand>
</feature>
<keyword evidence="7" id="KW-0865">Zymogen</keyword>
<evidence type="ECO:0000259" key="12">
    <source>
        <dbReference type="PROSITE" id="PS51864"/>
    </source>
</evidence>
<feature type="chain" id="PRO_5040534504" description="Metalloendopeptidase" evidence="11">
    <location>
        <begin position="17"/>
        <end position="272"/>
    </location>
</feature>
<dbReference type="Gene3D" id="3.40.390.10">
    <property type="entry name" value="Collagenase (Catalytic Domain)"/>
    <property type="match status" value="1"/>
</dbReference>
<keyword evidence="5 10" id="KW-0862">Zinc</keyword>
<dbReference type="PRINTS" id="PR00480">
    <property type="entry name" value="ASTACIN"/>
</dbReference>
<accession>A0A9Q0MNZ9</accession>
<proteinExistence type="predicted"/>
<keyword evidence="8" id="KW-1015">Disulfide bond</keyword>
<dbReference type="GO" id="GO:0004222">
    <property type="term" value="F:metalloendopeptidase activity"/>
    <property type="evidence" value="ECO:0007669"/>
    <property type="project" value="UniProtKB-UniRule"/>
</dbReference>
<feature type="binding site" evidence="10">
    <location>
        <position position="172"/>
    </location>
    <ligand>
        <name>Zn(2+)</name>
        <dbReference type="ChEBI" id="CHEBI:29105"/>
        <note>catalytic</note>
    </ligand>
</feature>
<dbReference type="PROSITE" id="PS51864">
    <property type="entry name" value="ASTACIN"/>
    <property type="match status" value="1"/>
</dbReference>
<dbReference type="SUPFAM" id="SSF55486">
    <property type="entry name" value="Metalloproteases ('zincins'), catalytic domain"/>
    <property type="match status" value="1"/>
</dbReference>
<keyword evidence="6 10" id="KW-0482">Metalloprotease</keyword>
<dbReference type="CDD" id="cd04280">
    <property type="entry name" value="ZnMc_astacin_like"/>
    <property type="match status" value="1"/>
</dbReference>
<dbReference type="Proteomes" id="UP001151699">
    <property type="component" value="Unassembled WGS sequence"/>
</dbReference>
<dbReference type="SMART" id="SM00235">
    <property type="entry name" value="ZnMc"/>
    <property type="match status" value="1"/>
</dbReference>
<evidence type="ECO:0000256" key="8">
    <source>
        <dbReference type="ARBA" id="ARBA00023157"/>
    </source>
</evidence>
<evidence type="ECO:0000256" key="4">
    <source>
        <dbReference type="ARBA" id="ARBA00022801"/>
    </source>
</evidence>
<feature type="binding site" evidence="10">
    <location>
        <position position="178"/>
    </location>
    <ligand>
        <name>Zn(2+)</name>
        <dbReference type="ChEBI" id="CHEBI:29105"/>
        <note>catalytic</note>
    </ligand>
</feature>
<dbReference type="AlphaFoldDB" id="A0A9Q0MNZ9"/>
<organism evidence="13 14">
    <name type="scientific">Pseudolycoriella hygida</name>
    <dbReference type="NCBI Taxonomy" id="35572"/>
    <lineage>
        <taxon>Eukaryota</taxon>
        <taxon>Metazoa</taxon>
        <taxon>Ecdysozoa</taxon>
        <taxon>Arthropoda</taxon>
        <taxon>Hexapoda</taxon>
        <taxon>Insecta</taxon>
        <taxon>Pterygota</taxon>
        <taxon>Neoptera</taxon>
        <taxon>Endopterygota</taxon>
        <taxon>Diptera</taxon>
        <taxon>Nematocera</taxon>
        <taxon>Sciaroidea</taxon>
        <taxon>Sciaridae</taxon>
        <taxon>Pseudolycoriella</taxon>
    </lineage>
</organism>
<dbReference type="InterPro" id="IPR034035">
    <property type="entry name" value="Astacin-like_dom"/>
</dbReference>
<evidence type="ECO:0000256" key="6">
    <source>
        <dbReference type="ARBA" id="ARBA00023049"/>
    </source>
</evidence>
<dbReference type="InterPro" id="IPR001506">
    <property type="entry name" value="Peptidase_M12A"/>
</dbReference>
<sequence>MIKVVAFVTLISLTLGSPITRNRRVENTPENLALIESGNHYENIEQLSGQYQGDMVLSEKQERLLKGLERTGLIDANMKWPNKVVPYVLSDVFDEDQKNHIEAGLRELERVSCITFVPRTDEVNYVRVNGQAGGCWSEVGFLNEGEQEVNLALDRPESGCFRIGTIIHEFLHTLGFYHMQSATERDDYVKIAYEHILSGLEHNFDKYPADMISNFGVDYDVLSVMHYPAYGFTKNGYATIIPHDITLIRTMGQRAGMSDKDISRLNSMYQCN</sequence>
<keyword evidence="9" id="KW-0325">Glycoprotein</keyword>
<feature type="domain" description="Peptidase M12A" evidence="12">
    <location>
        <begin position="71"/>
        <end position="272"/>
    </location>
</feature>
<gene>
    <name evidence="13" type="primary">BP10</name>
    <name evidence="13" type="ORF">Bhyg_17862</name>
</gene>
<keyword evidence="4 10" id="KW-0378">Hydrolase</keyword>
<protein>
    <recommendedName>
        <fullName evidence="11">Metalloendopeptidase</fullName>
        <ecNumber evidence="11">3.4.24.-</ecNumber>
    </recommendedName>
</protein>
<evidence type="ECO:0000313" key="14">
    <source>
        <dbReference type="Proteomes" id="UP001151699"/>
    </source>
</evidence>
<dbReference type="PANTHER" id="PTHR10127:SF814">
    <property type="entry name" value="MEPRIN A SUBUNIT BETA"/>
    <property type="match status" value="1"/>
</dbReference>
<comment type="caution">
    <text evidence="10">Lacks conserved residue(s) required for the propagation of feature annotation.</text>
</comment>
<dbReference type="OrthoDB" id="291007at2759"/>
<keyword evidence="2 10" id="KW-0479">Metal-binding</keyword>
<dbReference type="EC" id="3.4.24.-" evidence="11"/>
<evidence type="ECO:0000256" key="11">
    <source>
        <dbReference type="RuleBase" id="RU361183"/>
    </source>
</evidence>
<evidence type="ECO:0000256" key="5">
    <source>
        <dbReference type="ARBA" id="ARBA00022833"/>
    </source>
</evidence>
<keyword evidence="14" id="KW-1185">Reference proteome</keyword>
<comment type="cofactor">
    <cofactor evidence="10 11">
        <name>Zn(2+)</name>
        <dbReference type="ChEBI" id="CHEBI:29105"/>
    </cofactor>
    <text evidence="10 11">Binds 1 zinc ion per subunit.</text>
</comment>
<evidence type="ECO:0000256" key="10">
    <source>
        <dbReference type="PROSITE-ProRule" id="PRU01211"/>
    </source>
</evidence>
<evidence type="ECO:0000256" key="1">
    <source>
        <dbReference type="ARBA" id="ARBA00022670"/>
    </source>
</evidence>
<dbReference type="PANTHER" id="PTHR10127">
    <property type="entry name" value="DISCOIDIN, CUB, EGF, LAMININ , AND ZINC METALLOPROTEASE DOMAIN CONTAINING"/>
    <property type="match status" value="1"/>
</dbReference>
<dbReference type="GO" id="GO:0008270">
    <property type="term" value="F:zinc ion binding"/>
    <property type="evidence" value="ECO:0007669"/>
    <property type="project" value="UniProtKB-UniRule"/>
</dbReference>
<reference evidence="13" key="1">
    <citation type="submission" date="2022-07" db="EMBL/GenBank/DDBJ databases">
        <authorList>
            <person name="Trinca V."/>
            <person name="Uliana J.V.C."/>
            <person name="Torres T.T."/>
            <person name="Ward R.J."/>
            <person name="Monesi N."/>
        </authorList>
    </citation>
    <scope>NUCLEOTIDE SEQUENCE</scope>
    <source>
        <strain evidence="13">HSMRA1968</strain>
        <tissue evidence="13">Whole embryos</tissue>
    </source>
</reference>
<evidence type="ECO:0000256" key="9">
    <source>
        <dbReference type="ARBA" id="ARBA00023180"/>
    </source>
</evidence>
<dbReference type="EMBL" id="WJQU01002161">
    <property type="protein sequence ID" value="KAJ6633162.1"/>
    <property type="molecule type" value="Genomic_DNA"/>
</dbReference>
<keyword evidence="3 11" id="KW-0732">Signal</keyword>
<evidence type="ECO:0000256" key="3">
    <source>
        <dbReference type="ARBA" id="ARBA00022729"/>
    </source>
</evidence>
<dbReference type="FunFam" id="3.40.390.10:FF:000015">
    <property type="entry name" value="Meprin A subunit"/>
    <property type="match status" value="1"/>
</dbReference>
<keyword evidence="1 10" id="KW-0645">Protease</keyword>
<evidence type="ECO:0000313" key="13">
    <source>
        <dbReference type="EMBL" id="KAJ6633162.1"/>
    </source>
</evidence>